<evidence type="ECO:0000313" key="1">
    <source>
        <dbReference type="EMBL" id="DAF43655.1"/>
    </source>
</evidence>
<organism evidence="1">
    <name type="scientific">Myoviridae sp. ctNQV2</name>
    <dbReference type="NCBI Taxonomy" id="2827683"/>
    <lineage>
        <taxon>Viruses</taxon>
        <taxon>Duplodnaviria</taxon>
        <taxon>Heunggongvirae</taxon>
        <taxon>Uroviricota</taxon>
        <taxon>Caudoviricetes</taxon>
    </lineage>
</organism>
<protein>
    <submittedName>
        <fullName evidence="1">Membrane protein involved in colicin uptake</fullName>
    </submittedName>
</protein>
<proteinExistence type="predicted"/>
<sequence>MTEFDLNNPFNDASKDGMLPDGCGIFERYYTSGQEVDFCGLSPNPDDYETPQTLYEKILELVKRIIVAVDLNTNGTYKPSDFDIYPLIANATSVKDAVERLSKYIEDLQQKKFDKLNLKLKYENGNVSLVFNGEAYTTINIPEEQFLDSEETKFISAATIDDYMNDSSVIVGKPYLKLSFKTIDASGKPSITYTYIPMTYLFNVYGVEDTNSIDMHMVASGDTNVFSGDLRINDVSSNALKVDALGAYVEDLNPIIEAEQIRAEAAEKTLTDDLAKEVTRATNMEYNIINMVSNETDRAIEAEKKLQDQITTEVNRASNTEQQLYDRIQAEQTRAVRVEGDLRDDLNFEIQRSTNKDIQLENAIKAEQTRAEASEKTLTDEIVAETNRAKNEEARIEKDLNDKIIDNSDALAAEVTRAKSEETRIETKFDTLVSANTTAIETEVTRATNAEAALNKKIEDETTRAKAAEKVNADAIVTETTRATNRENELDADIKNRIKSITGSNGINATTDINKNVTLSGKIKSGDKILSVDSNGFSSTLGMSISGKTISLTGIGNSEISKITVPGDDLTFAGSNGITVVKSGDTVTSTIIVDPNSSNQLTKSSTGLMVNPENITLVDSTGGTKILTTTANLVIVNVTSQLNYIGISNSKQDKITFFNNSALEVLFSFNNSSAGTNKFVKDYIITSLALPSKGSIDFVKRNDGWHISSLFGLSYFPDLGDSSRSDDYALIVKKDGTATIEEIVDMKAWDESILSDLSAVQLENMFPNAHAGFQLVCYSNNCIYEKANELGGWLKINCVKL</sequence>
<accession>A0A8S5RYK5</accession>
<reference evidence="1" key="1">
    <citation type="journal article" date="2021" name="Proc. Natl. Acad. Sci. U.S.A.">
        <title>A Catalog of Tens of Thousands of Viruses from Human Metagenomes Reveals Hidden Associations with Chronic Diseases.</title>
        <authorList>
            <person name="Tisza M.J."/>
            <person name="Buck C.B."/>
        </authorList>
    </citation>
    <scope>NUCLEOTIDE SEQUENCE</scope>
    <source>
        <strain evidence="1">CtNQV2</strain>
    </source>
</reference>
<name>A0A8S5RYK5_9CAUD</name>
<dbReference type="EMBL" id="BK032510">
    <property type="protein sequence ID" value="DAF43655.1"/>
    <property type="molecule type" value="Genomic_DNA"/>
</dbReference>